<protein>
    <submittedName>
        <fullName evidence="2">Ubiquinone biosynthesis O-methyltransferase</fullName>
        <ecNumber evidence="2">2.1.1.222</ecNumber>
        <ecNumber evidence="2">2.1.1.64</ecNumber>
    </submittedName>
</protein>
<dbReference type="GO" id="GO:0061542">
    <property type="term" value="F:3-demethylubiquinol 3-O-methyltransferase activity"/>
    <property type="evidence" value="ECO:0007669"/>
    <property type="project" value="UniProtKB-EC"/>
</dbReference>
<evidence type="ECO:0000313" key="2">
    <source>
        <dbReference type="EMBL" id="OIR06389.1"/>
    </source>
</evidence>
<dbReference type="EMBL" id="MLJW01000044">
    <property type="protein sequence ID" value="OIR06389.1"/>
    <property type="molecule type" value="Genomic_DNA"/>
</dbReference>
<dbReference type="GO" id="GO:0102208">
    <property type="term" value="F:2-polyprenyl-6-hydroxyphenol methylase activity"/>
    <property type="evidence" value="ECO:0007669"/>
    <property type="project" value="UniProtKB-EC"/>
</dbReference>
<dbReference type="EC" id="2.1.1.64" evidence="2"/>
<dbReference type="Gene3D" id="3.40.50.150">
    <property type="entry name" value="Vaccinia Virus protein VP39"/>
    <property type="match status" value="1"/>
</dbReference>
<comment type="caution">
    <text evidence="2">The sequence shown here is derived from an EMBL/GenBank/DDBJ whole genome shotgun (WGS) entry which is preliminary data.</text>
</comment>
<keyword evidence="2" id="KW-0830">Ubiquinone</keyword>
<organism evidence="2">
    <name type="scientific">mine drainage metagenome</name>
    <dbReference type="NCBI Taxonomy" id="410659"/>
    <lineage>
        <taxon>unclassified sequences</taxon>
        <taxon>metagenomes</taxon>
        <taxon>ecological metagenomes</taxon>
    </lineage>
</organism>
<dbReference type="SUPFAM" id="SSF53335">
    <property type="entry name" value="S-adenosyl-L-methionine-dependent methyltransferases"/>
    <property type="match status" value="1"/>
</dbReference>
<gene>
    <name evidence="2" type="primary">ubiG_14</name>
    <name evidence="2" type="ORF">GALL_115790</name>
</gene>
<dbReference type="InterPro" id="IPR013217">
    <property type="entry name" value="Methyltransf_12"/>
</dbReference>
<dbReference type="PANTHER" id="PTHR43861">
    <property type="entry name" value="TRANS-ACONITATE 2-METHYLTRANSFERASE-RELATED"/>
    <property type="match status" value="1"/>
</dbReference>
<keyword evidence="2" id="KW-0808">Transferase</keyword>
<dbReference type="GO" id="GO:0032259">
    <property type="term" value="P:methylation"/>
    <property type="evidence" value="ECO:0007669"/>
    <property type="project" value="UniProtKB-KW"/>
</dbReference>
<sequence>MLTPDSSDPFDAVAEDYDRELDRGLRLTGAGKDYFAEGRITWVERRLGLGRGRILEVLDFGCGTGSLLPWLRKVYPNAHYVGYDPSQASIAVAQRRHADQGGVSFTSEAAGLKGRRFDLAFTNGVFHHIEPRDRPEALALVRANLKPGGHFAFWENNRWNPMVHLIMSRVSFDRDAHMLFPHQARGLLREAGFAVSSTDYLFVFPAALKPLRRVEPALAKLPLGGQYLVLAKRP</sequence>
<dbReference type="Pfam" id="PF08242">
    <property type="entry name" value="Methyltransf_12"/>
    <property type="match status" value="1"/>
</dbReference>
<dbReference type="EC" id="2.1.1.222" evidence="2"/>
<accession>A0A1J5SQQ7</accession>
<feature type="domain" description="Methyltransferase type 12" evidence="1">
    <location>
        <begin position="58"/>
        <end position="151"/>
    </location>
</feature>
<dbReference type="CDD" id="cd02440">
    <property type="entry name" value="AdoMet_MTases"/>
    <property type="match status" value="1"/>
</dbReference>
<name>A0A1J5SQQ7_9ZZZZ</name>
<evidence type="ECO:0000259" key="1">
    <source>
        <dbReference type="Pfam" id="PF08242"/>
    </source>
</evidence>
<dbReference type="AlphaFoldDB" id="A0A1J5SQQ7"/>
<keyword evidence="2" id="KW-0489">Methyltransferase</keyword>
<dbReference type="InterPro" id="IPR029063">
    <property type="entry name" value="SAM-dependent_MTases_sf"/>
</dbReference>
<proteinExistence type="predicted"/>
<reference evidence="2" key="1">
    <citation type="submission" date="2016-10" db="EMBL/GenBank/DDBJ databases">
        <title>Sequence of Gallionella enrichment culture.</title>
        <authorList>
            <person name="Poehlein A."/>
            <person name="Muehling M."/>
            <person name="Daniel R."/>
        </authorList>
    </citation>
    <scope>NUCLEOTIDE SEQUENCE</scope>
</reference>